<accession>A0A6J7A286</accession>
<protein>
    <submittedName>
        <fullName evidence="1">Unannotated protein</fullName>
    </submittedName>
</protein>
<proteinExistence type="predicted"/>
<reference evidence="1" key="1">
    <citation type="submission" date="2020-05" db="EMBL/GenBank/DDBJ databases">
        <authorList>
            <person name="Chiriac C."/>
            <person name="Salcher M."/>
            <person name="Ghai R."/>
            <person name="Kavagutti S V."/>
        </authorList>
    </citation>
    <scope>NUCLEOTIDE SEQUENCE</scope>
</reference>
<sequence>MKHAAQAVRYQNGSGLRLIMFYYLANGGDHVVDFYAAIQRPSYVATVRRLAKSQPDEAWLLTNRPIFGIFTARLSGGQPARRPRARGPTFVLAT</sequence>
<gene>
    <name evidence="1" type="ORF">UFOPK3204_00547</name>
</gene>
<name>A0A6J7A286_9ZZZZ</name>
<evidence type="ECO:0000313" key="1">
    <source>
        <dbReference type="EMBL" id="CAB4826649.1"/>
    </source>
</evidence>
<dbReference type="AlphaFoldDB" id="A0A6J7A286"/>
<dbReference type="EMBL" id="CAFABK010000016">
    <property type="protein sequence ID" value="CAB4826649.1"/>
    <property type="molecule type" value="Genomic_DNA"/>
</dbReference>
<organism evidence="1">
    <name type="scientific">freshwater metagenome</name>
    <dbReference type="NCBI Taxonomy" id="449393"/>
    <lineage>
        <taxon>unclassified sequences</taxon>
        <taxon>metagenomes</taxon>
        <taxon>ecological metagenomes</taxon>
    </lineage>
</organism>